<dbReference type="InterPro" id="IPR001308">
    <property type="entry name" value="ETF_a/FixB"/>
</dbReference>
<dbReference type="InterPro" id="IPR029035">
    <property type="entry name" value="DHS-like_NAD/FAD-binding_dom"/>
</dbReference>
<comment type="caution">
    <text evidence="4">The sequence shown here is derived from an EMBL/GenBank/DDBJ whole genome shotgun (WGS) entry which is preliminary data.</text>
</comment>
<keyword evidence="2" id="KW-0249">Electron transport</keyword>
<evidence type="ECO:0000256" key="1">
    <source>
        <dbReference type="ARBA" id="ARBA00005817"/>
    </source>
</evidence>
<dbReference type="PANTHER" id="PTHR43153">
    <property type="entry name" value="ELECTRON TRANSFER FLAVOPROTEIN ALPHA"/>
    <property type="match status" value="1"/>
</dbReference>
<dbReference type="EMBL" id="JAVKPH010000002">
    <property type="protein sequence ID" value="MDR5651638.1"/>
    <property type="molecule type" value="Genomic_DNA"/>
</dbReference>
<name>A0ABU1F4S5_9RHOB</name>
<keyword evidence="2" id="KW-0813">Transport</keyword>
<comment type="similarity">
    <text evidence="1">Belongs to the ETF alpha-subunit/FixB family.</text>
</comment>
<dbReference type="RefSeq" id="WP_310455881.1">
    <property type="nucleotide sequence ID" value="NZ_JAVKPH010000002.1"/>
</dbReference>
<sequence>MKVLVYADVEAGQPAAVARELVTGARALAGPGGRVDLALFGADPSAAADMGVDRILTLPALAAAPYDPAAHAAALSAAIAAAGPDLVLMGYTTAGLDLGPVVAIRHDLGLVSYCQTARAGDGAVETESQIYGGKLIARAATPLPALLLMNVGAFAEAAPAPGQPEVVTLEAAAPQGLRFIDATAPDPDAVDITRADRLLCVGRGIGEADVIEEAQEVAGLMGAELVGSRPVVDAGWLPKERQVGKSGRRVKPALYLALGVSGAPEHIEGMGEAGLIVAVNTDANAPIFDHAHYGATVDLTDFLPAFRAALEGR</sequence>
<evidence type="ECO:0000256" key="2">
    <source>
        <dbReference type="ARBA" id="ARBA00022982"/>
    </source>
</evidence>
<dbReference type="SMART" id="SM00893">
    <property type="entry name" value="ETF"/>
    <property type="match status" value="1"/>
</dbReference>
<organism evidence="4 5">
    <name type="scientific">Ruixingdingia sedimenti</name>
    <dbReference type="NCBI Taxonomy" id="3073604"/>
    <lineage>
        <taxon>Bacteria</taxon>
        <taxon>Pseudomonadati</taxon>
        <taxon>Pseudomonadota</taxon>
        <taxon>Alphaproteobacteria</taxon>
        <taxon>Rhodobacterales</taxon>
        <taxon>Paracoccaceae</taxon>
        <taxon>Ruixingdingia</taxon>
    </lineage>
</organism>
<dbReference type="InterPro" id="IPR014729">
    <property type="entry name" value="Rossmann-like_a/b/a_fold"/>
</dbReference>
<dbReference type="InterPro" id="IPR014731">
    <property type="entry name" value="ETF_asu_C"/>
</dbReference>
<dbReference type="Proteomes" id="UP001247754">
    <property type="component" value="Unassembled WGS sequence"/>
</dbReference>
<evidence type="ECO:0000313" key="5">
    <source>
        <dbReference type="Proteomes" id="UP001247754"/>
    </source>
</evidence>
<proteinExistence type="inferred from homology"/>
<dbReference type="PANTHER" id="PTHR43153:SF1">
    <property type="entry name" value="ELECTRON TRANSFER FLAVOPROTEIN SUBUNIT ALPHA, MITOCHONDRIAL"/>
    <property type="match status" value="1"/>
</dbReference>
<accession>A0ABU1F4S5</accession>
<evidence type="ECO:0000313" key="4">
    <source>
        <dbReference type="EMBL" id="MDR5651638.1"/>
    </source>
</evidence>
<dbReference type="PIRSF" id="PIRSF000089">
    <property type="entry name" value="Electra_flavoP_a"/>
    <property type="match status" value="1"/>
</dbReference>
<dbReference type="Gene3D" id="3.40.50.620">
    <property type="entry name" value="HUPs"/>
    <property type="match status" value="1"/>
</dbReference>
<feature type="domain" description="Electron transfer flavoprotein alpha/beta-subunit N-terminal" evidence="3">
    <location>
        <begin position="3"/>
        <end position="183"/>
    </location>
</feature>
<dbReference type="InterPro" id="IPR014730">
    <property type="entry name" value="ETF_a/b_N"/>
</dbReference>
<gene>
    <name evidence="4" type="ORF">RGD00_03410</name>
</gene>
<dbReference type="SUPFAM" id="SSF52402">
    <property type="entry name" value="Adenine nucleotide alpha hydrolases-like"/>
    <property type="match status" value="1"/>
</dbReference>
<dbReference type="Pfam" id="PF00766">
    <property type="entry name" value="ETF_alpha"/>
    <property type="match status" value="1"/>
</dbReference>
<evidence type="ECO:0000259" key="3">
    <source>
        <dbReference type="SMART" id="SM00893"/>
    </source>
</evidence>
<reference evidence="4 5" key="1">
    <citation type="submission" date="2023-09" db="EMBL/GenBank/DDBJ databases">
        <title>Xinfangfangia sedmenti sp. nov., isolated the sedment.</title>
        <authorList>
            <person name="Xu L."/>
        </authorList>
    </citation>
    <scope>NUCLEOTIDE SEQUENCE [LARGE SCALE GENOMIC DNA]</scope>
    <source>
        <strain evidence="4 5">LG-4</strain>
    </source>
</reference>
<keyword evidence="5" id="KW-1185">Reference proteome</keyword>
<dbReference type="Gene3D" id="3.40.50.1220">
    <property type="entry name" value="TPP-binding domain"/>
    <property type="match status" value="1"/>
</dbReference>
<dbReference type="Pfam" id="PF01012">
    <property type="entry name" value="ETF"/>
    <property type="match status" value="1"/>
</dbReference>
<dbReference type="SUPFAM" id="SSF52467">
    <property type="entry name" value="DHS-like NAD/FAD-binding domain"/>
    <property type="match status" value="1"/>
</dbReference>
<protein>
    <submittedName>
        <fullName evidence="4">Electron transfer flavoprotein subunit alpha/FixB family protein</fullName>
    </submittedName>
</protein>